<evidence type="ECO:0000313" key="1">
    <source>
        <dbReference type="EMBL" id="KZP23389.1"/>
    </source>
</evidence>
<dbReference type="EMBL" id="KV417533">
    <property type="protein sequence ID" value="KZP23389.1"/>
    <property type="molecule type" value="Genomic_DNA"/>
</dbReference>
<name>A0A166LWJ0_9AGAM</name>
<sequence>MLVLGDMDTFLGASLSWLLCIRNLQAAVIYLSNKRTHPSSCSAFAPVNAGPPRPCNCTIQHRSCSSTFIRGAWSLRRAIKLHDHTVPYFTSGSQLPKRVFPRALGPPVYGIICVYNSLGLLGRPTALKVS</sequence>
<proteinExistence type="predicted"/>
<dbReference type="Proteomes" id="UP000076532">
    <property type="component" value="Unassembled WGS sequence"/>
</dbReference>
<protein>
    <submittedName>
        <fullName evidence="1">Uncharacterized protein</fullName>
    </submittedName>
</protein>
<reference evidence="1 2" key="1">
    <citation type="journal article" date="2016" name="Mol. Biol. Evol.">
        <title>Comparative Genomics of Early-Diverging Mushroom-Forming Fungi Provides Insights into the Origins of Lignocellulose Decay Capabilities.</title>
        <authorList>
            <person name="Nagy L.G."/>
            <person name="Riley R."/>
            <person name="Tritt A."/>
            <person name="Adam C."/>
            <person name="Daum C."/>
            <person name="Floudas D."/>
            <person name="Sun H."/>
            <person name="Yadav J.S."/>
            <person name="Pangilinan J."/>
            <person name="Larsson K.H."/>
            <person name="Matsuura K."/>
            <person name="Barry K."/>
            <person name="Labutti K."/>
            <person name="Kuo R."/>
            <person name="Ohm R.A."/>
            <person name="Bhattacharya S.S."/>
            <person name="Shirouzu T."/>
            <person name="Yoshinaga Y."/>
            <person name="Martin F.M."/>
            <person name="Grigoriev I.V."/>
            <person name="Hibbett D.S."/>
        </authorList>
    </citation>
    <scope>NUCLEOTIDE SEQUENCE [LARGE SCALE GENOMIC DNA]</scope>
    <source>
        <strain evidence="1 2">CBS 109695</strain>
    </source>
</reference>
<accession>A0A166LWJ0</accession>
<organism evidence="1 2">
    <name type="scientific">Athelia psychrophila</name>
    <dbReference type="NCBI Taxonomy" id="1759441"/>
    <lineage>
        <taxon>Eukaryota</taxon>
        <taxon>Fungi</taxon>
        <taxon>Dikarya</taxon>
        <taxon>Basidiomycota</taxon>
        <taxon>Agaricomycotina</taxon>
        <taxon>Agaricomycetes</taxon>
        <taxon>Agaricomycetidae</taxon>
        <taxon>Atheliales</taxon>
        <taxon>Atheliaceae</taxon>
        <taxon>Athelia</taxon>
    </lineage>
</organism>
<gene>
    <name evidence="1" type="ORF">FIBSPDRAFT_461884</name>
</gene>
<keyword evidence="2" id="KW-1185">Reference proteome</keyword>
<dbReference type="AlphaFoldDB" id="A0A166LWJ0"/>
<evidence type="ECO:0000313" key="2">
    <source>
        <dbReference type="Proteomes" id="UP000076532"/>
    </source>
</evidence>